<dbReference type="Pfam" id="PF13472">
    <property type="entry name" value="Lipase_GDSL_2"/>
    <property type="match status" value="1"/>
</dbReference>
<organism evidence="3 4">
    <name type="scientific">Amycolatopsis saalfeldensis</name>
    <dbReference type="NCBI Taxonomy" id="394193"/>
    <lineage>
        <taxon>Bacteria</taxon>
        <taxon>Bacillati</taxon>
        <taxon>Actinomycetota</taxon>
        <taxon>Actinomycetes</taxon>
        <taxon>Pseudonocardiales</taxon>
        <taxon>Pseudonocardiaceae</taxon>
        <taxon>Amycolatopsis</taxon>
    </lineage>
</organism>
<evidence type="ECO:0000313" key="4">
    <source>
        <dbReference type="Proteomes" id="UP000198582"/>
    </source>
</evidence>
<dbReference type="EMBL" id="FOEF01000012">
    <property type="protein sequence ID" value="SEP48999.1"/>
    <property type="molecule type" value="Genomic_DNA"/>
</dbReference>
<feature type="domain" description="SGNH hydrolase-type esterase" evidence="2">
    <location>
        <begin position="57"/>
        <end position="240"/>
    </location>
</feature>
<protein>
    <submittedName>
        <fullName evidence="3">GDSL-like Lipase/Acylhydrolase family protein</fullName>
    </submittedName>
</protein>
<dbReference type="RefSeq" id="WP_091621164.1">
    <property type="nucleotide sequence ID" value="NZ_FOEF01000012.1"/>
</dbReference>
<feature type="signal peptide" evidence="1">
    <location>
        <begin position="1"/>
        <end position="29"/>
    </location>
</feature>
<evidence type="ECO:0000259" key="2">
    <source>
        <dbReference type="Pfam" id="PF13472"/>
    </source>
</evidence>
<gene>
    <name evidence="3" type="ORF">SAMN04489732_112219</name>
</gene>
<feature type="chain" id="PRO_5011697831" evidence="1">
    <location>
        <begin position="30"/>
        <end position="258"/>
    </location>
</feature>
<reference evidence="3 4" key="1">
    <citation type="submission" date="2016-10" db="EMBL/GenBank/DDBJ databases">
        <authorList>
            <person name="de Groot N.N."/>
        </authorList>
    </citation>
    <scope>NUCLEOTIDE SEQUENCE [LARGE SCALE GENOMIC DNA]</scope>
    <source>
        <strain evidence="3 4">DSM 44993</strain>
    </source>
</reference>
<keyword evidence="3" id="KW-0378">Hydrolase</keyword>
<name>A0A1H8YA31_9PSEU</name>
<keyword evidence="1" id="KW-0732">Signal</keyword>
<dbReference type="AlphaFoldDB" id="A0A1H8YA31"/>
<dbReference type="PANTHER" id="PTHR30383">
    <property type="entry name" value="THIOESTERASE 1/PROTEASE 1/LYSOPHOSPHOLIPASE L1"/>
    <property type="match status" value="1"/>
</dbReference>
<evidence type="ECO:0000256" key="1">
    <source>
        <dbReference type="SAM" id="SignalP"/>
    </source>
</evidence>
<dbReference type="STRING" id="394193.SAMN04489732_112219"/>
<dbReference type="InterPro" id="IPR036514">
    <property type="entry name" value="SGNH_hydro_sf"/>
</dbReference>
<proteinExistence type="predicted"/>
<dbReference type="Gene3D" id="3.40.50.1110">
    <property type="entry name" value="SGNH hydrolase"/>
    <property type="match status" value="1"/>
</dbReference>
<dbReference type="InterPro" id="IPR051532">
    <property type="entry name" value="Ester_Hydrolysis_Enzymes"/>
</dbReference>
<dbReference type="OrthoDB" id="3555021at2"/>
<dbReference type="Proteomes" id="UP000198582">
    <property type="component" value="Unassembled WGS sequence"/>
</dbReference>
<dbReference type="InterPro" id="IPR013830">
    <property type="entry name" value="SGNH_hydro"/>
</dbReference>
<accession>A0A1H8YA31</accession>
<evidence type="ECO:0000313" key="3">
    <source>
        <dbReference type="EMBL" id="SEP48999.1"/>
    </source>
</evidence>
<keyword evidence="4" id="KW-1185">Reference proteome</keyword>
<dbReference type="GO" id="GO:0004622">
    <property type="term" value="F:phosphatidylcholine lysophospholipase activity"/>
    <property type="evidence" value="ECO:0007669"/>
    <property type="project" value="TreeGrafter"/>
</dbReference>
<sequence length="258" mass="27360">MKLRAKYAAAVLLIAGLTTGAGLVPSAQADTTTKPAWCADHSDVSILGTSADTGYGTTGYPAGRDLPAPTQYGWTTKFTNDLHAQWGTKVDNRAHNGAMASDYLPGGRWSDTTTATAGMAASQPDLVVIDLGGNEFLIQKDPAQFATDFAKVIDNVRAARPDATILLSIYAELKWSKTPSSPPTQTHTWSEYATQIYNTAVAKGVALVDLRQYVPPAASATLPNPSPWLPDNVHLNDAGNLAEYGAYWGWASSIASIC</sequence>
<dbReference type="SUPFAM" id="SSF52266">
    <property type="entry name" value="SGNH hydrolase"/>
    <property type="match status" value="1"/>
</dbReference>
<dbReference type="PANTHER" id="PTHR30383:SF5">
    <property type="entry name" value="SGNH HYDROLASE-TYPE ESTERASE DOMAIN-CONTAINING PROTEIN"/>
    <property type="match status" value="1"/>
</dbReference>